<accession>A0AAW9RKF1</accession>
<name>A0AAW9RKF1_9HYPH</name>
<reference evidence="2 3" key="1">
    <citation type="submission" date="2024-02" db="EMBL/GenBank/DDBJ databases">
        <title>Genome analysis and characterization of Microbaculum marinisediminis sp. nov., isolated from marine sediment.</title>
        <authorList>
            <person name="Du Z.-J."/>
            <person name="Ye Y.-Q."/>
            <person name="Zhang Z.-R."/>
            <person name="Yuan S.-M."/>
            <person name="Zhang X.-Y."/>
        </authorList>
    </citation>
    <scope>NUCLEOTIDE SEQUENCE [LARGE SCALE GENOMIC DNA]</scope>
    <source>
        <strain evidence="2 3">SDUM1044001</strain>
    </source>
</reference>
<dbReference type="AlphaFoldDB" id="A0AAW9RKF1"/>
<sequence length="121" mass="12968">MKKLAIVLSCLVGMSMVAPGYALAAKNGGQAVINANGNVVRGDNVKRAKLVAQGVYYVFFNNNIRKCAAVATAGSHNKNALGPASITFWTRPRNNSTIEVFVYENENNSAVNTEFSLIVQC</sequence>
<gene>
    <name evidence="2" type="ORF">V3328_02045</name>
</gene>
<keyword evidence="3" id="KW-1185">Reference proteome</keyword>
<dbReference type="Proteomes" id="UP001378188">
    <property type="component" value="Unassembled WGS sequence"/>
</dbReference>
<dbReference type="EMBL" id="JAZHOF010000001">
    <property type="protein sequence ID" value="MEJ8570241.1"/>
    <property type="molecule type" value="Genomic_DNA"/>
</dbReference>
<keyword evidence="1" id="KW-0732">Signal</keyword>
<evidence type="ECO:0000256" key="1">
    <source>
        <dbReference type="SAM" id="SignalP"/>
    </source>
</evidence>
<feature type="chain" id="PRO_5043398782" evidence="1">
    <location>
        <begin position="25"/>
        <end position="121"/>
    </location>
</feature>
<evidence type="ECO:0000313" key="2">
    <source>
        <dbReference type="EMBL" id="MEJ8570241.1"/>
    </source>
</evidence>
<comment type="caution">
    <text evidence="2">The sequence shown here is derived from an EMBL/GenBank/DDBJ whole genome shotgun (WGS) entry which is preliminary data.</text>
</comment>
<protein>
    <submittedName>
        <fullName evidence="2">Uncharacterized protein</fullName>
    </submittedName>
</protein>
<dbReference type="RefSeq" id="WP_340327974.1">
    <property type="nucleotide sequence ID" value="NZ_JAZHOF010000001.1"/>
</dbReference>
<organism evidence="2 3">
    <name type="scientific">Microbaculum marinum</name>
    <dbReference type="NCBI Taxonomy" id="1764581"/>
    <lineage>
        <taxon>Bacteria</taxon>
        <taxon>Pseudomonadati</taxon>
        <taxon>Pseudomonadota</taxon>
        <taxon>Alphaproteobacteria</taxon>
        <taxon>Hyphomicrobiales</taxon>
        <taxon>Tepidamorphaceae</taxon>
        <taxon>Microbaculum</taxon>
    </lineage>
</organism>
<feature type="signal peptide" evidence="1">
    <location>
        <begin position="1"/>
        <end position="24"/>
    </location>
</feature>
<evidence type="ECO:0000313" key="3">
    <source>
        <dbReference type="Proteomes" id="UP001378188"/>
    </source>
</evidence>
<proteinExistence type="predicted"/>